<reference evidence="3" key="1">
    <citation type="submission" date="2009-09" db="EMBL/GenBank/DDBJ databases">
        <title>The complete genome of Nakamurella multipartita DSM 44233.</title>
        <authorList>
            <consortium name="US DOE Joint Genome Institute (JGI-PGF)"/>
            <person name="Lucas S."/>
            <person name="Copeland A."/>
            <person name="Lapidus A."/>
            <person name="Glavina del Rio T."/>
            <person name="Dalin E."/>
            <person name="Tice H."/>
            <person name="Bruce D."/>
            <person name="Goodwin L."/>
            <person name="Pitluck S."/>
            <person name="Kyrpides N."/>
            <person name="Mavromatis K."/>
            <person name="Ivanova N."/>
            <person name="Ovchinnikova G."/>
            <person name="Sims D."/>
            <person name="Meincke L."/>
            <person name="Brettin T."/>
            <person name="Detter J.C."/>
            <person name="Han C."/>
            <person name="Larimer F."/>
            <person name="Land M."/>
            <person name="Hauser L."/>
            <person name="Markowitz V."/>
            <person name="Cheng J.-F."/>
            <person name="Hugenholtz P."/>
            <person name="Woyke T."/>
            <person name="Wu D."/>
            <person name="Klenk H.-P."/>
            <person name="Eisen J.A."/>
        </authorList>
    </citation>
    <scope>NUCLEOTIDE SEQUENCE [LARGE SCALE GENOMIC DNA]</scope>
    <source>
        <strain evidence="3">ATCC 700099 / DSM 44233 / CIP 104796 / JCM 9543 / NBRC 105858 / Y-104</strain>
    </source>
</reference>
<dbReference type="InterPro" id="IPR021401">
    <property type="entry name" value="DUF3040"/>
</dbReference>
<reference evidence="2 3" key="2">
    <citation type="journal article" date="2010" name="Stand. Genomic Sci.">
        <title>Complete genome sequence of Nakamurella multipartita type strain (Y-104).</title>
        <authorList>
            <person name="Tice H."/>
            <person name="Mayilraj S."/>
            <person name="Sims D."/>
            <person name="Lapidus A."/>
            <person name="Nolan M."/>
            <person name="Lucas S."/>
            <person name="Glavina Del Rio T."/>
            <person name="Copeland A."/>
            <person name="Cheng J.F."/>
            <person name="Meincke L."/>
            <person name="Bruce D."/>
            <person name="Goodwin L."/>
            <person name="Pitluck S."/>
            <person name="Ivanova N."/>
            <person name="Mavromatis K."/>
            <person name="Ovchinnikova G."/>
            <person name="Pati A."/>
            <person name="Chen A."/>
            <person name="Palaniappan K."/>
            <person name="Land M."/>
            <person name="Hauser L."/>
            <person name="Chang Y.J."/>
            <person name="Jeffries C.D."/>
            <person name="Detter J.C."/>
            <person name="Brettin T."/>
            <person name="Rohde M."/>
            <person name="Goker M."/>
            <person name="Bristow J."/>
            <person name="Eisen J.A."/>
            <person name="Markowitz V."/>
            <person name="Hugenholtz P."/>
            <person name="Kyrpides N.C."/>
            <person name="Klenk H.P."/>
            <person name="Chen F."/>
        </authorList>
    </citation>
    <scope>NUCLEOTIDE SEQUENCE [LARGE SCALE GENOMIC DNA]</scope>
    <source>
        <strain evidence="3">ATCC 700099 / DSM 44233 / CIP 104796 / JCM 9543 / NBRC 105858 / Y-104</strain>
    </source>
</reference>
<sequence>MPLSDEHRHALDEIERALKKDDPRFAATVNIDQIQRHRRRWTIIAAALFLLGVVLLITGLVTSDSYLLVGAIISSIGFLTMPAAIAVFLDHRFNL</sequence>
<organism evidence="2 3">
    <name type="scientific">Nakamurella multipartita (strain ATCC 700099 / DSM 44233 / CIP 104796 / JCM 9543 / NBRC 105858 / Y-104)</name>
    <name type="common">Microsphaera multipartita</name>
    <dbReference type="NCBI Taxonomy" id="479431"/>
    <lineage>
        <taxon>Bacteria</taxon>
        <taxon>Bacillati</taxon>
        <taxon>Actinomycetota</taxon>
        <taxon>Actinomycetes</taxon>
        <taxon>Nakamurellales</taxon>
        <taxon>Nakamurellaceae</taxon>
        <taxon>Nakamurella</taxon>
    </lineage>
</organism>
<dbReference type="Pfam" id="PF11239">
    <property type="entry name" value="DUF3040"/>
    <property type="match status" value="1"/>
</dbReference>
<dbReference type="InParanoid" id="C8X661"/>
<name>C8X661_NAKMY</name>
<dbReference type="AlphaFoldDB" id="C8X661"/>
<keyword evidence="1" id="KW-1133">Transmembrane helix</keyword>
<dbReference type="OrthoDB" id="5244024at2"/>
<dbReference type="KEGG" id="nml:Namu_0410"/>
<dbReference type="HOGENOM" id="CLU_182989_0_0_11"/>
<accession>C8X661</accession>
<dbReference type="RefSeq" id="WP_015745750.1">
    <property type="nucleotide sequence ID" value="NC_013235.1"/>
</dbReference>
<evidence type="ECO:0008006" key="4">
    <source>
        <dbReference type="Google" id="ProtNLM"/>
    </source>
</evidence>
<keyword evidence="3" id="KW-1185">Reference proteome</keyword>
<proteinExistence type="predicted"/>
<evidence type="ECO:0000313" key="2">
    <source>
        <dbReference type="EMBL" id="ACV76832.1"/>
    </source>
</evidence>
<feature type="transmembrane region" description="Helical" evidence="1">
    <location>
        <begin position="67"/>
        <end position="89"/>
    </location>
</feature>
<evidence type="ECO:0000256" key="1">
    <source>
        <dbReference type="SAM" id="Phobius"/>
    </source>
</evidence>
<dbReference type="STRING" id="479431.Namu_0410"/>
<keyword evidence="1" id="KW-0472">Membrane</keyword>
<protein>
    <recommendedName>
        <fullName evidence="4">DUF3040 domain-containing protein</fullName>
    </recommendedName>
</protein>
<gene>
    <name evidence="2" type="ordered locus">Namu_0410</name>
</gene>
<dbReference type="Proteomes" id="UP000002218">
    <property type="component" value="Chromosome"/>
</dbReference>
<dbReference type="EMBL" id="CP001737">
    <property type="protein sequence ID" value="ACV76832.1"/>
    <property type="molecule type" value="Genomic_DNA"/>
</dbReference>
<evidence type="ECO:0000313" key="3">
    <source>
        <dbReference type="Proteomes" id="UP000002218"/>
    </source>
</evidence>
<keyword evidence="1" id="KW-0812">Transmembrane</keyword>
<feature type="transmembrane region" description="Helical" evidence="1">
    <location>
        <begin position="41"/>
        <end position="61"/>
    </location>
</feature>